<proteinExistence type="predicted"/>
<evidence type="ECO:0000313" key="2">
    <source>
        <dbReference type="Proteomes" id="UP000579406"/>
    </source>
</evidence>
<dbReference type="GO" id="GO:0000070">
    <property type="term" value="P:mitotic sister chromatid segregation"/>
    <property type="evidence" value="ECO:0007669"/>
    <property type="project" value="TreeGrafter"/>
</dbReference>
<dbReference type="Pfam" id="PF12422">
    <property type="entry name" value="Condensin2nSMC"/>
    <property type="match status" value="1"/>
</dbReference>
<protein>
    <submittedName>
        <fullName evidence="1">CNDG2 protein</fullName>
    </submittedName>
</protein>
<dbReference type="Proteomes" id="UP000579406">
    <property type="component" value="Unassembled WGS sequence"/>
</dbReference>
<dbReference type="SUPFAM" id="SSF48371">
    <property type="entry name" value="ARM repeat"/>
    <property type="match status" value="1"/>
</dbReference>
<dbReference type="OrthoDB" id="10062843at2759"/>
<dbReference type="GO" id="GO:0000796">
    <property type="term" value="C:condensin complex"/>
    <property type="evidence" value="ECO:0007669"/>
    <property type="project" value="TreeGrafter"/>
</dbReference>
<dbReference type="GO" id="GO:0005634">
    <property type="term" value="C:nucleus"/>
    <property type="evidence" value="ECO:0007669"/>
    <property type="project" value="InterPro"/>
</dbReference>
<feature type="non-terminal residue" evidence="1">
    <location>
        <position position="1"/>
    </location>
</feature>
<organism evidence="1 2">
    <name type="scientific">Chloroceryle aenea</name>
    <name type="common">American pygmy kingfisher</name>
    <dbReference type="NCBI Taxonomy" id="176938"/>
    <lineage>
        <taxon>Eukaryota</taxon>
        <taxon>Metazoa</taxon>
        <taxon>Chordata</taxon>
        <taxon>Craniata</taxon>
        <taxon>Vertebrata</taxon>
        <taxon>Euteleostomi</taxon>
        <taxon>Archelosauria</taxon>
        <taxon>Archosauria</taxon>
        <taxon>Dinosauria</taxon>
        <taxon>Saurischia</taxon>
        <taxon>Theropoda</taxon>
        <taxon>Coelurosauria</taxon>
        <taxon>Aves</taxon>
        <taxon>Neognathae</taxon>
        <taxon>Neoaves</taxon>
        <taxon>Telluraves</taxon>
        <taxon>Coraciimorphae</taxon>
        <taxon>Coraciiformes</taxon>
        <taxon>Cerylidae</taxon>
        <taxon>Chloroceryle</taxon>
    </lineage>
</organism>
<dbReference type="InterPro" id="IPR016024">
    <property type="entry name" value="ARM-type_fold"/>
</dbReference>
<feature type="non-terminal residue" evidence="1">
    <location>
        <position position="1105"/>
    </location>
</feature>
<dbReference type="PANTHER" id="PTHR16199">
    <property type="entry name" value="CONDENSIN-2 COMPLEX SUBUNIT G2"/>
    <property type="match status" value="1"/>
</dbReference>
<sequence length="1105" mass="126073">KNTFDPFDLNELLQELPRKHKELLWERLTQLLTESLMENPVETWQRDENAESNDDMKMDIIPEMKQTVAVIQGVAAVVTASIPAVDENVNYKALLECVFILNGILPALPDSEKILHSAIQRICEMWWEKGLEGKEQLGKTLIIILLRKGLNKAATGADIIHIWNWHQTLLCFDYDSEESNEVKDLLLQCFMNIKQIKKEEGRRFLSFLFSWNVNFIKMIHGTVKNQLQFFPRSLVEYISEIYFRAWKKVSGESLEILEHNCIQDFMYHGIHLPRSSSVHSKVRQMLSYFHKQSKVRQGVEEMLYRLYRPILWRALKARNSEVRSNAAFLFVDAFPIRDPSFNTEEMDNEIQKQFEELFNLLEDPHPFVRSTAILGVTQITSKYWEMIPATLLADLLKKLIEDLAFDVTSADVRCSVFKCLPVILDNKLSHPLLEELLPAAKYSLHDSSEKVRVAFVDMLLKVKAIKAAKFWDICPMEHLLSRLEVDSRPVSRRIVNLLFNSFFPINQPEDVWCERCVTLIQMNSAAARKFYQYAYEYTAPTNIAKLMLTIRRCLNTCIQKARKESLHDTDDDDDDKSEKENTSVLDKVLSINDATSTASLLEITVILWRSIHKALDHNEDAKVYTIRKFSSVLPEYFKAFKDERCIAPLVILASFMPPAAIPTFSCGVISRLRNIDTGADQSKYFILIDCMCRWGQVGHIMELAFDWLSDKLTPRKSMKTSERRVRIQVAQESKPELAIDYIEYLLAHPVNRGCLLSLPQNKLQKLLKILSAAKEMLGSILKAADGGSDSCNQATGLRAFSLFCRLSIHLQNKFSEGNNYFSLLEETGAWIENEVIPFILASDQKDGISKHSNVSELIFQAYLTVCKDVIMIGLGNLTFQAQLLEMCLSVIQTERGGFCAPVLLCALREIFEASLTKNTETDEVANLFHAIQTVFQKVLECVACRLKKQQEEGIQLIHSIEKPLGEFMHVVQRWHSSCPAVHQGVLSTLLAAVVVEISYVLQKASCEEDLTIPKTISDLPPLSCSLMTTVTKSITVVRSFLNELMECILSKEIEGIFSLTATVYIVITIKGKHRTSLLKNIGSAIQRRLITCKDAVTEEFSSTER</sequence>
<dbReference type="InterPro" id="IPR024741">
    <property type="entry name" value="Condensin2_G2"/>
</dbReference>
<dbReference type="Gene3D" id="1.25.10.10">
    <property type="entry name" value="Leucine-rich Repeat Variant"/>
    <property type="match status" value="1"/>
</dbReference>
<reference evidence="1 2" key="1">
    <citation type="submission" date="2019-09" db="EMBL/GenBank/DDBJ databases">
        <title>Bird 10,000 Genomes (B10K) Project - Family phase.</title>
        <authorList>
            <person name="Zhang G."/>
        </authorList>
    </citation>
    <scope>NUCLEOTIDE SEQUENCE [LARGE SCALE GENOMIC DNA]</scope>
    <source>
        <strain evidence="1">B10K-DU-001-61</strain>
        <tissue evidence="1">Muscle</tissue>
    </source>
</reference>
<dbReference type="InterPro" id="IPR011989">
    <property type="entry name" value="ARM-like"/>
</dbReference>
<name>A0A7K9U773_9AVES</name>
<comment type="caution">
    <text evidence="1">The sequence shown here is derived from an EMBL/GenBank/DDBJ whole genome shotgun (WGS) entry which is preliminary data.</text>
</comment>
<evidence type="ECO:0000313" key="1">
    <source>
        <dbReference type="EMBL" id="NXI55251.1"/>
    </source>
</evidence>
<gene>
    <name evidence="1" type="primary">Ncapg2</name>
    <name evidence="1" type="ORF">CHLAEN_R02491</name>
</gene>
<dbReference type="PANTHER" id="PTHR16199:SF4">
    <property type="entry name" value="CONDENSIN-2 COMPLEX SUBUNIT G2"/>
    <property type="match status" value="1"/>
</dbReference>
<accession>A0A7K9U773</accession>
<dbReference type="EMBL" id="VWZY01007466">
    <property type="protein sequence ID" value="NXI55251.1"/>
    <property type="molecule type" value="Genomic_DNA"/>
</dbReference>
<keyword evidence="2" id="KW-1185">Reference proteome</keyword>
<dbReference type="AlphaFoldDB" id="A0A7K9U773"/>